<organism evidence="8 9">
    <name type="scientific">Corticimicrobacter populi</name>
    <dbReference type="NCBI Taxonomy" id="2175229"/>
    <lineage>
        <taxon>Bacteria</taxon>
        <taxon>Pseudomonadati</taxon>
        <taxon>Pseudomonadota</taxon>
        <taxon>Betaproteobacteria</taxon>
        <taxon>Burkholderiales</taxon>
        <taxon>Alcaligenaceae</taxon>
        <taxon>Corticimicrobacter</taxon>
    </lineage>
</organism>
<evidence type="ECO:0000256" key="6">
    <source>
        <dbReference type="SAM" id="MobiDB-lite"/>
    </source>
</evidence>
<dbReference type="Pfam" id="PF00158">
    <property type="entry name" value="Sigma54_activat"/>
    <property type="match status" value="1"/>
</dbReference>
<proteinExistence type="predicted"/>
<dbReference type="Gene3D" id="1.10.8.60">
    <property type="match status" value="1"/>
</dbReference>
<feature type="compositionally biased region" description="Pro residues" evidence="6">
    <location>
        <begin position="8"/>
        <end position="19"/>
    </location>
</feature>
<evidence type="ECO:0000313" key="9">
    <source>
        <dbReference type="Proteomes" id="UP000245212"/>
    </source>
</evidence>
<dbReference type="GO" id="GO:0005524">
    <property type="term" value="F:ATP binding"/>
    <property type="evidence" value="ECO:0007669"/>
    <property type="project" value="UniProtKB-KW"/>
</dbReference>
<dbReference type="Gene3D" id="3.40.50.300">
    <property type="entry name" value="P-loop containing nucleotide triphosphate hydrolases"/>
    <property type="match status" value="1"/>
</dbReference>
<comment type="caution">
    <text evidence="8">The sequence shown here is derived from an EMBL/GenBank/DDBJ whole genome shotgun (WGS) entry which is preliminary data.</text>
</comment>
<feature type="region of interest" description="Disordered" evidence="6">
    <location>
        <begin position="383"/>
        <end position="408"/>
    </location>
</feature>
<feature type="region of interest" description="Disordered" evidence="6">
    <location>
        <begin position="1"/>
        <end position="20"/>
    </location>
</feature>
<keyword evidence="5" id="KW-0804">Transcription</keyword>
<reference evidence="9" key="1">
    <citation type="submission" date="2018-05" db="EMBL/GenBank/DDBJ databases">
        <authorList>
            <person name="Li Y."/>
        </authorList>
    </citation>
    <scope>NUCLEOTIDE SEQUENCE [LARGE SCALE GENOMIC DNA]</scope>
    <source>
        <strain evidence="9">3d-2-2</strain>
    </source>
</reference>
<evidence type="ECO:0000256" key="4">
    <source>
        <dbReference type="ARBA" id="ARBA00023125"/>
    </source>
</evidence>
<evidence type="ECO:0000256" key="1">
    <source>
        <dbReference type="ARBA" id="ARBA00022741"/>
    </source>
</evidence>
<evidence type="ECO:0000259" key="7">
    <source>
        <dbReference type="PROSITE" id="PS50045"/>
    </source>
</evidence>
<dbReference type="InterPro" id="IPR002078">
    <property type="entry name" value="Sigma_54_int"/>
</dbReference>
<sequence length="408" mass="45192">MTSTLPTWPIPTPEPPPETPGWLFEDPASRALHEIIEQIAPSDAGVLIEGDSGTEKELVARHIHTTSLRRAYPFVAVNCGAFSESLVDAELYGHENGAFAGAFGSQPGWLETAHRGTLFLDEIEALPLQAQAKLIRTLQEGTVSRLGSRQRLPADVRILAATHDDLAQRVQQGLFRKDLYYHVNVVSLVMLPLQSRPGDILPLARHFIRQYCKRLHYAPAELSAGAERRLLAHSWPGHVRELENVIYRTLLLSRGLRIQADDLRLPAASDTPVTPPVSPVPSPDIKATYRAQEKPDTEISLARDTATFPGNDIDPAGSPISLEQVLEQLCQTCSHDLEQRVLDTLLLKAWHHNHYSQVQTAQQLGISRHVVRARLVRLQQLAPGRNRLTDTGPDAPPLHLPPDRTVTS</sequence>
<keyword evidence="4" id="KW-0238">DNA-binding</keyword>
<dbReference type="InterPro" id="IPR058031">
    <property type="entry name" value="AAA_lid_NorR"/>
</dbReference>
<evidence type="ECO:0000256" key="5">
    <source>
        <dbReference type="ARBA" id="ARBA00023163"/>
    </source>
</evidence>
<keyword evidence="1" id="KW-0547">Nucleotide-binding</keyword>
<dbReference type="InterPro" id="IPR027417">
    <property type="entry name" value="P-loop_NTPase"/>
</dbReference>
<feature type="domain" description="Sigma-54 factor interaction" evidence="7">
    <location>
        <begin position="22"/>
        <end position="251"/>
    </location>
</feature>
<dbReference type="Pfam" id="PF25601">
    <property type="entry name" value="AAA_lid_14"/>
    <property type="match status" value="1"/>
</dbReference>
<keyword evidence="2" id="KW-0067">ATP-binding</keyword>
<dbReference type="PANTHER" id="PTHR32071">
    <property type="entry name" value="TRANSCRIPTIONAL REGULATORY PROTEIN"/>
    <property type="match status" value="1"/>
</dbReference>
<evidence type="ECO:0000256" key="3">
    <source>
        <dbReference type="ARBA" id="ARBA00023015"/>
    </source>
</evidence>
<dbReference type="PROSITE" id="PS50045">
    <property type="entry name" value="SIGMA54_INTERACT_4"/>
    <property type="match status" value="1"/>
</dbReference>
<accession>A0A2V1JVA0</accession>
<dbReference type="PANTHER" id="PTHR32071:SF21">
    <property type="entry name" value="TRANSCRIPTIONAL REGULATORY PROTEIN FLGR"/>
    <property type="match status" value="1"/>
</dbReference>
<dbReference type="FunFam" id="3.40.50.300:FF:000006">
    <property type="entry name" value="DNA-binding transcriptional regulator NtrC"/>
    <property type="match status" value="1"/>
</dbReference>
<dbReference type="EMBL" id="QETA01000006">
    <property type="protein sequence ID" value="PWF21911.1"/>
    <property type="molecule type" value="Genomic_DNA"/>
</dbReference>
<dbReference type="RefSeq" id="WP_109062727.1">
    <property type="nucleotide sequence ID" value="NZ_QETA01000006.1"/>
</dbReference>
<gene>
    <name evidence="8" type="ORF">DD235_14080</name>
</gene>
<protein>
    <submittedName>
        <fullName evidence="8">Fis family transcriptional regulator</fullName>
    </submittedName>
</protein>
<dbReference type="AlphaFoldDB" id="A0A2V1JVA0"/>
<dbReference type="GO" id="GO:0006355">
    <property type="term" value="P:regulation of DNA-templated transcription"/>
    <property type="evidence" value="ECO:0007669"/>
    <property type="project" value="InterPro"/>
</dbReference>
<name>A0A2V1JVA0_9BURK</name>
<dbReference type="GO" id="GO:0003677">
    <property type="term" value="F:DNA binding"/>
    <property type="evidence" value="ECO:0007669"/>
    <property type="project" value="UniProtKB-KW"/>
</dbReference>
<keyword evidence="3" id="KW-0805">Transcription regulation</keyword>
<keyword evidence="9" id="KW-1185">Reference proteome</keyword>
<evidence type="ECO:0000313" key="8">
    <source>
        <dbReference type="EMBL" id="PWF21911.1"/>
    </source>
</evidence>
<dbReference type="SUPFAM" id="SSF52540">
    <property type="entry name" value="P-loop containing nucleoside triphosphate hydrolases"/>
    <property type="match status" value="1"/>
</dbReference>
<evidence type="ECO:0000256" key="2">
    <source>
        <dbReference type="ARBA" id="ARBA00022840"/>
    </source>
</evidence>
<dbReference type="Proteomes" id="UP000245212">
    <property type="component" value="Unassembled WGS sequence"/>
</dbReference>
<dbReference type="CDD" id="cd00009">
    <property type="entry name" value="AAA"/>
    <property type="match status" value="1"/>
</dbReference>